<gene>
    <name evidence="1" type="ORF">SAMN05216490_2248</name>
</gene>
<dbReference type="STRING" id="652787.SAMN05216490_2248"/>
<sequence>MLDTKQKVINHIEQLSSLAAALSKAPAKQVLQLRDELLALPGEDYPFQPGGRSGLNADGSPLQFCISSSINGLNGRFISDPACIIGSTGQRYSHSYDALQKLYEITGSTAIQQICEDMLSFHLPVEKETLDDYPDGVLWLGASPDMDGIAVYMDGRRGGNEASWQRLRDWLNYLMPQNTEVDNFIDHASQHAGIMSIGLEGSSMENLRAKVYFRLSHPSTLNDLAIPLLLRNEFSLFLDDVVGEREIRLSGLVFNIGFHIASGKMFDAKIDICGCNACVNLNTESWMHVIKHTTSRYLLTPFPISAKVLDEQCAISYYGIGVDRKGDVRMNLYLKNKIL</sequence>
<evidence type="ECO:0000313" key="2">
    <source>
        <dbReference type="Proteomes" id="UP000199679"/>
    </source>
</evidence>
<accession>A0A1H1WR63</accession>
<dbReference type="OrthoDB" id="1315998at2"/>
<dbReference type="EMBL" id="LT629740">
    <property type="protein sequence ID" value="SDS99131.1"/>
    <property type="molecule type" value="Genomic_DNA"/>
</dbReference>
<dbReference type="Proteomes" id="UP000199679">
    <property type="component" value="Chromosome I"/>
</dbReference>
<name>A0A1H1WR63_MUCMA</name>
<keyword evidence="2" id="KW-1185">Reference proteome</keyword>
<reference evidence="1 2" key="1">
    <citation type="submission" date="2016-10" db="EMBL/GenBank/DDBJ databases">
        <authorList>
            <person name="de Groot N.N."/>
        </authorList>
    </citation>
    <scope>NUCLEOTIDE SEQUENCE [LARGE SCALE GENOMIC DNA]</scope>
    <source>
        <strain evidence="1 2">MP1X4</strain>
    </source>
</reference>
<evidence type="ECO:0000313" key="1">
    <source>
        <dbReference type="EMBL" id="SDS99131.1"/>
    </source>
</evidence>
<dbReference type="AlphaFoldDB" id="A0A1H1WR63"/>
<organism evidence="1 2">
    <name type="scientific">Mucilaginibacter mallensis</name>
    <dbReference type="NCBI Taxonomy" id="652787"/>
    <lineage>
        <taxon>Bacteria</taxon>
        <taxon>Pseudomonadati</taxon>
        <taxon>Bacteroidota</taxon>
        <taxon>Sphingobacteriia</taxon>
        <taxon>Sphingobacteriales</taxon>
        <taxon>Sphingobacteriaceae</taxon>
        <taxon>Mucilaginibacter</taxon>
    </lineage>
</organism>
<dbReference type="RefSeq" id="WP_091372421.1">
    <property type="nucleotide sequence ID" value="NZ_LT629740.1"/>
</dbReference>
<protein>
    <submittedName>
        <fullName evidence="1">Uncharacterized protein</fullName>
    </submittedName>
</protein>
<proteinExistence type="predicted"/>